<keyword evidence="2" id="KW-1185">Reference proteome</keyword>
<sequence>MSSLPFMVPIITSVLSLEGELIEVSERDADKALHYALDTQGIELYPEIERALIRKIYWCILPIVAALMSCQLMDKTTNSYASSTKTRCCCLHRLPTTFNGLDGSLT</sequence>
<dbReference type="Proteomes" id="UP000191144">
    <property type="component" value="Chromosome B"/>
</dbReference>
<dbReference type="AlphaFoldDB" id="A0A1G4IX34"/>
<dbReference type="EMBL" id="LT598478">
    <property type="protein sequence ID" value="SCU81663.1"/>
    <property type="molecule type" value="Genomic_DNA"/>
</dbReference>
<accession>A0A1G4IX34</accession>
<name>A0A1G4IX34_9SACH</name>
<reference evidence="2" key="1">
    <citation type="submission" date="2016-03" db="EMBL/GenBank/DDBJ databases">
        <authorList>
            <person name="Devillers Hugo."/>
        </authorList>
    </citation>
    <scope>NUCLEOTIDE SEQUENCE [LARGE SCALE GENOMIC DNA]</scope>
</reference>
<evidence type="ECO:0000313" key="1">
    <source>
        <dbReference type="EMBL" id="SCU81663.1"/>
    </source>
</evidence>
<protein>
    <submittedName>
        <fullName evidence="1">LAME_0B08064g1_1</fullName>
    </submittedName>
</protein>
<evidence type="ECO:0000313" key="2">
    <source>
        <dbReference type="Proteomes" id="UP000191144"/>
    </source>
</evidence>
<proteinExistence type="predicted"/>
<organism evidence="1 2">
    <name type="scientific">Lachancea meyersii CBS 8951</name>
    <dbReference type="NCBI Taxonomy" id="1266667"/>
    <lineage>
        <taxon>Eukaryota</taxon>
        <taxon>Fungi</taxon>
        <taxon>Dikarya</taxon>
        <taxon>Ascomycota</taxon>
        <taxon>Saccharomycotina</taxon>
        <taxon>Saccharomycetes</taxon>
        <taxon>Saccharomycetales</taxon>
        <taxon>Saccharomycetaceae</taxon>
        <taxon>Lachancea</taxon>
    </lineage>
</organism>
<gene>
    <name evidence="1" type="ORF">LAME_0B08064G</name>
</gene>